<dbReference type="AlphaFoldDB" id="A0AAV4MGQ4"/>
<proteinExistence type="predicted"/>
<comment type="caution">
    <text evidence="2">The sequence shown here is derived from an EMBL/GenBank/DDBJ whole genome shotgun (WGS) entry which is preliminary data.</text>
</comment>
<gene>
    <name evidence="2" type="ORF">CEXT_556601</name>
</gene>
<keyword evidence="3" id="KW-1185">Reference proteome</keyword>
<protein>
    <submittedName>
        <fullName evidence="2">Uncharacterized protein</fullName>
    </submittedName>
</protein>
<name>A0AAV4MGQ4_CAEEX</name>
<keyword evidence="1" id="KW-0472">Membrane</keyword>
<reference evidence="2 3" key="1">
    <citation type="submission" date="2021-06" db="EMBL/GenBank/DDBJ databases">
        <title>Caerostris extrusa draft genome.</title>
        <authorList>
            <person name="Kono N."/>
            <person name="Arakawa K."/>
        </authorList>
    </citation>
    <scope>NUCLEOTIDE SEQUENCE [LARGE SCALE GENOMIC DNA]</scope>
</reference>
<sequence length="87" mass="10386">MVKYDLDRKFILRILLRHAENVAKKVLDIQRYHEILLENSKCRMEWHPKRSPLNVYNIAIGTLIASLTLTDVFTFTVRFHQVMPFTK</sequence>
<accession>A0AAV4MGQ4</accession>
<evidence type="ECO:0000313" key="2">
    <source>
        <dbReference type="EMBL" id="GIX71025.1"/>
    </source>
</evidence>
<dbReference type="EMBL" id="BPLR01019710">
    <property type="protein sequence ID" value="GIX71025.1"/>
    <property type="molecule type" value="Genomic_DNA"/>
</dbReference>
<evidence type="ECO:0000256" key="1">
    <source>
        <dbReference type="SAM" id="Phobius"/>
    </source>
</evidence>
<keyword evidence="1" id="KW-0812">Transmembrane</keyword>
<evidence type="ECO:0000313" key="3">
    <source>
        <dbReference type="Proteomes" id="UP001054945"/>
    </source>
</evidence>
<keyword evidence="1" id="KW-1133">Transmembrane helix</keyword>
<feature type="transmembrane region" description="Helical" evidence="1">
    <location>
        <begin position="55"/>
        <end position="77"/>
    </location>
</feature>
<dbReference type="Proteomes" id="UP001054945">
    <property type="component" value="Unassembled WGS sequence"/>
</dbReference>
<organism evidence="2 3">
    <name type="scientific">Caerostris extrusa</name>
    <name type="common">Bark spider</name>
    <name type="synonym">Caerostris bankana</name>
    <dbReference type="NCBI Taxonomy" id="172846"/>
    <lineage>
        <taxon>Eukaryota</taxon>
        <taxon>Metazoa</taxon>
        <taxon>Ecdysozoa</taxon>
        <taxon>Arthropoda</taxon>
        <taxon>Chelicerata</taxon>
        <taxon>Arachnida</taxon>
        <taxon>Araneae</taxon>
        <taxon>Araneomorphae</taxon>
        <taxon>Entelegynae</taxon>
        <taxon>Araneoidea</taxon>
        <taxon>Araneidae</taxon>
        <taxon>Caerostris</taxon>
    </lineage>
</organism>